<organism evidence="1 2">
    <name type="scientific">Phytophthora rubi</name>
    <dbReference type="NCBI Taxonomy" id="129364"/>
    <lineage>
        <taxon>Eukaryota</taxon>
        <taxon>Sar</taxon>
        <taxon>Stramenopiles</taxon>
        <taxon>Oomycota</taxon>
        <taxon>Peronosporomycetes</taxon>
        <taxon>Peronosporales</taxon>
        <taxon>Peronosporaceae</taxon>
        <taxon>Phytophthora</taxon>
    </lineage>
</organism>
<dbReference type="EMBL" id="QXFT01001813">
    <property type="protein sequence ID" value="KAE9309815.1"/>
    <property type="molecule type" value="Genomic_DNA"/>
</dbReference>
<name>A0A6A4DYW3_9STRA</name>
<dbReference type="AlphaFoldDB" id="A0A6A4DYW3"/>
<comment type="caution">
    <text evidence="1">The sequence shown here is derived from an EMBL/GenBank/DDBJ whole genome shotgun (WGS) entry which is preliminary data.</text>
</comment>
<accession>A0A6A4DYW3</accession>
<sequence>MRPLLAATGFVFRLVGHSAIRAVQITFHHRLCLGRGYVGHDEGPIHCEPGQ</sequence>
<protein>
    <submittedName>
        <fullName evidence="1">Uncharacterized protein</fullName>
    </submittedName>
</protein>
<evidence type="ECO:0000313" key="1">
    <source>
        <dbReference type="EMBL" id="KAE9309815.1"/>
    </source>
</evidence>
<gene>
    <name evidence="1" type="ORF">PR003_g20421</name>
</gene>
<proteinExistence type="predicted"/>
<dbReference type="Proteomes" id="UP000434957">
    <property type="component" value="Unassembled WGS sequence"/>
</dbReference>
<evidence type="ECO:0000313" key="2">
    <source>
        <dbReference type="Proteomes" id="UP000434957"/>
    </source>
</evidence>
<keyword evidence="2" id="KW-1185">Reference proteome</keyword>
<reference evidence="1 2" key="1">
    <citation type="submission" date="2018-08" db="EMBL/GenBank/DDBJ databases">
        <title>Genomic investigation of the strawberry pathogen Phytophthora fragariae indicates pathogenicity is determined by transcriptional variation in three key races.</title>
        <authorList>
            <person name="Adams T.M."/>
            <person name="Armitage A.D."/>
            <person name="Sobczyk M.K."/>
            <person name="Bates H.J."/>
            <person name="Dunwell J.M."/>
            <person name="Nellist C.F."/>
            <person name="Harrison R.J."/>
        </authorList>
    </citation>
    <scope>NUCLEOTIDE SEQUENCE [LARGE SCALE GENOMIC DNA]</scope>
    <source>
        <strain evidence="1 2">SCRP333</strain>
    </source>
</reference>